<gene>
    <name evidence="1" type="ORF">ARGLB_020_00080</name>
</gene>
<proteinExistence type="predicted"/>
<accession>H0QID7</accession>
<reference evidence="1 2" key="1">
    <citation type="submission" date="2011-12" db="EMBL/GenBank/DDBJ databases">
        <title>Whole genome shotgun sequence of Arthrobacter globiformis NBRC 12137.</title>
        <authorList>
            <person name="Miyazawa S."/>
            <person name="Hosoyama A."/>
            <person name="Tsuchikane K."/>
            <person name="Katsumata H."/>
            <person name="Yamazaki S."/>
            <person name="Fujita N."/>
        </authorList>
    </citation>
    <scope>NUCLEOTIDE SEQUENCE [LARGE SCALE GENOMIC DNA]</scope>
    <source>
        <strain evidence="1 2">NBRC 12137</strain>
    </source>
</reference>
<organism evidence="1 2">
    <name type="scientific">Arthrobacter globiformis (strain ATCC 8010 / DSM 20124 / JCM 1332 / NBRC 12137 / NCIMB 8907 / NRRL B-2979 / 168)</name>
    <dbReference type="NCBI Taxonomy" id="1077972"/>
    <lineage>
        <taxon>Bacteria</taxon>
        <taxon>Bacillati</taxon>
        <taxon>Actinomycetota</taxon>
        <taxon>Actinomycetes</taxon>
        <taxon>Micrococcales</taxon>
        <taxon>Micrococcaceae</taxon>
        <taxon>Arthrobacter</taxon>
    </lineage>
</organism>
<evidence type="ECO:0000313" key="2">
    <source>
        <dbReference type="Proteomes" id="UP000003828"/>
    </source>
</evidence>
<keyword evidence="2" id="KW-1185">Reference proteome</keyword>
<protein>
    <submittedName>
        <fullName evidence="1">Uncharacterized protein</fullName>
    </submittedName>
</protein>
<sequence>MVCAQRFAKGVLSGDSTGILVDMATVVLPLVNNQKPIALTVSGIIMRRGLTAFYQPGES</sequence>
<dbReference type="Proteomes" id="UP000003828">
    <property type="component" value="Unassembled WGS sequence"/>
</dbReference>
<evidence type="ECO:0000313" key="1">
    <source>
        <dbReference type="EMBL" id="GAB12588.1"/>
    </source>
</evidence>
<name>H0QID7_ARTG1</name>
<dbReference type="AlphaFoldDB" id="H0QID7"/>
<comment type="caution">
    <text evidence="1">The sequence shown here is derived from an EMBL/GenBank/DDBJ whole genome shotgun (WGS) entry which is preliminary data.</text>
</comment>
<dbReference type="EMBL" id="BAEG01000020">
    <property type="protein sequence ID" value="GAB12588.1"/>
    <property type="molecule type" value="Genomic_DNA"/>
</dbReference>